<sequence length="111" mass="12465">MARMKLTNLGEFRQSVDLQSPSLVIREVEMQNVHLVHRHDINETLDVINRMKISSDVKMHSPPAVARCVVNGHGTDVCTARSVNNASERLHGVEHSHRVTCFKTNDVLIDA</sequence>
<dbReference type="EMBL" id="JAIWYP010000002">
    <property type="protein sequence ID" value="KAH3867027.1"/>
    <property type="molecule type" value="Genomic_DNA"/>
</dbReference>
<name>A0A9D4M0K3_DREPO</name>
<reference evidence="1" key="2">
    <citation type="submission" date="2020-11" db="EMBL/GenBank/DDBJ databases">
        <authorList>
            <person name="McCartney M.A."/>
            <person name="Auch B."/>
            <person name="Kono T."/>
            <person name="Mallez S."/>
            <person name="Becker A."/>
            <person name="Gohl D.M."/>
            <person name="Silverstein K.A.T."/>
            <person name="Koren S."/>
            <person name="Bechman K.B."/>
            <person name="Herman A."/>
            <person name="Abrahante J.E."/>
            <person name="Garbe J."/>
        </authorList>
    </citation>
    <scope>NUCLEOTIDE SEQUENCE</scope>
    <source>
        <strain evidence="1">Duluth1</strain>
        <tissue evidence="1">Whole animal</tissue>
    </source>
</reference>
<proteinExistence type="predicted"/>
<evidence type="ECO:0000313" key="2">
    <source>
        <dbReference type="Proteomes" id="UP000828390"/>
    </source>
</evidence>
<accession>A0A9D4M0K3</accession>
<protein>
    <submittedName>
        <fullName evidence="1">Uncharacterized protein</fullName>
    </submittedName>
</protein>
<evidence type="ECO:0000313" key="1">
    <source>
        <dbReference type="EMBL" id="KAH3867027.1"/>
    </source>
</evidence>
<dbReference type="Proteomes" id="UP000828390">
    <property type="component" value="Unassembled WGS sequence"/>
</dbReference>
<organism evidence="1 2">
    <name type="scientific">Dreissena polymorpha</name>
    <name type="common">Zebra mussel</name>
    <name type="synonym">Mytilus polymorpha</name>
    <dbReference type="NCBI Taxonomy" id="45954"/>
    <lineage>
        <taxon>Eukaryota</taxon>
        <taxon>Metazoa</taxon>
        <taxon>Spiralia</taxon>
        <taxon>Lophotrochozoa</taxon>
        <taxon>Mollusca</taxon>
        <taxon>Bivalvia</taxon>
        <taxon>Autobranchia</taxon>
        <taxon>Heteroconchia</taxon>
        <taxon>Euheterodonta</taxon>
        <taxon>Imparidentia</taxon>
        <taxon>Neoheterodontei</taxon>
        <taxon>Myida</taxon>
        <taxon>Dreissenoidea</taxon>
        <taxon>Dreissenidae</taxon>
        <taxon>Dreissena</taxon>
    </lineage>
</organism>
<gene>
    <name evidence="1" type="ORF">DPMN_030152</name>
</gene>
<dbReference type="AlphaFoldDB" id="A0A9D4M0K3"/>
<reference evidence="1" key="1">
    <citation type="journal article" date="2019" name="bioRxiv">
        <title>The Genome of the Zebra Mussel, Dreissena polymorpha: A Resource for Invasive Species Research.</title>
        <authorList>
            <person name="McCartney M.A."/>
            <person name="Auch B."/>
            <person name="Kono T."/>
            <person name="Mallez S."/>
            <person name="Zhang Y."/>
            <person name="Obille A."/>
            <person name="Becker A."/>
            <person name="Abrahante J.E."/>
            <person name="Garbe J."/>
            <person name="Badalamenti J.P."/>
            <person name="Herman A."/>
            <person name="Mangelson H."/>
            <person name="Liachko I."/>
            <person name="Sullivan S."/>
            <person name="Sone E.D."/>
            <person name="Koren S."/>
            <person name="Silverstein K.A.T."/>
            <person name="Beckman K.B."/>
            <person name="Gohl D.M."/>
        </authorList>
    </citation>
    <scope>NUCLEOTIDE SEQUENCE</scope>
    <source>
        <strain evidence="1">Duluth1</strain>
        <tissue evidence="1">Whole animal</tissue>
    </source>
</reference>
<keyword evidence="2" id="KW-1185">Reference proteome</keyword>
<comment type="caution">
    <text evidence="1">The sequence shown here is derived from an EMBL/GenBank/DDBJ whole genome shotgun (WGS) entry which is preliminary data.</text>
</comment>